<evidence type="ECO:0000313" key="2">
    <source>
        <dbReference type="Proteomes" id="UP001159427"/>
    </source>
</evidence>
<protein>
    <submittedName>
        <fullName evidence="1">Uncharacterized protein</fullName>
    </submittedName>
</protein>
<comment type="caution">
    <text evidence="1">The sequence shown here is derived from an EMBL/GenBank/DDBJ whole genome shotgun (WGS) entry which is preliminary data.</text>
</comment>
<accession>A0ABN8RYD1</accession>
<reference evidence="1 2" key="1">
    <citation type="submission" date="2022-05" db="EMBL/GenBank/DDBJ databases">
        <authorList>
            <consortium name="Genoscope - CEA"/>
            <person name="William W."/>
        </authorList>
    </citation>
    <scope>NUCLEOTIDE SEQUENCE [LARGE SCALE GENOMIC DNA]</scope>
</reference>
<organism evidence="1 2">
    <name type="scientific">Porites evermanni</name>
    <dbReference type="NCBI Taxonomy" id="104178"/>
    <lineage>
        <taxon>Eukaryota</taxon>
        <taxon>Metazoa</taxon>
        <taxon>Cnidaria</taxon>
        <taxon>Anthozoa</taxon>
        <taxon>Hexacorallia</taxon>
        <taxon>Scleractinia</taxon>
        <taxon>Fungiina</taxon>
        <taxon>Poritidae</taxon>
        <taxon>Porites</taxon>
    </lineage>
</organism>
<dbReference type="Proteomes" id="UP001159427">
    <property type="component" value="Unassembled WGS sequence"/>
</dbReference>
<gene>
    <name evidence="1" type="ORF">PEVE_00015096</name>
</gene>
<keyword evidence="2" id="KW-1185">Reference proteome</keyword>
<name>A0ABN8RYD1_9CNID</name>
<proteinExistence type="predicted"/>
<evidence type="ECO:0000313" key="1">
    <source>
        <dbReference type="EMBL" id="CAH3183820.1"/>
    </source>
</evidence>
<sequence>MSKSSDDWYCSACLASIFPFNHFDNDIDFFFALYDFNSQGDFDTELLKQEKFNPFFDDPETSHLLMNSNLDPEANFFAANSQLLSNCLYLTSTEFNKIPPLCSDTFSSLHINIRSLP</sequence>
<dbReference type="EMBL" id="CALNXI010002153">
    <property type="protein sequence ID" value="CAH3183820.1"/>
    <property type="molecule type" value="Genomic_DNA"/>
</dbReference>